<dbReference type="Pfam" id="PF13456">
    <property type="entry name" value="RVT_3"/>
    <property type="match status" value="1"/>
</dbReference>
<dbReference type="GO" id="GO:0004523">
    <property type="term" value="F:RNA-DNA hybrid ribonuclease activity"/>
    <property type="evidence" value="ECO:0007669"/>
    <property type="project" value="InterPro"/>
</dbReference>
<protein>
    <recommendedName>
        <fullName evidence="1">RNase H type-1 domain-containing protein</fullName>
    </recommendedName>
</protein>
<reference evidence="2" key="1">
    <citation type="submission" date="2018-11" db="EMBL/GenBank/DDBJ databases">
        <authorList>
            <consortium name="Genoscope - CEA"/>
            <person name="William W."/>
        </authorList>
    </citation>
    <scope>NUCLEOTIDE SEQUENCE</scope>
</reference>
<dbReference type="InterPro" id="IPR044730">
    <property type="entry name" value="RNase_H-like_dom_plant"/>
</dbReference>
<dbReference type="CDD" id="cd06222">
    <property type="entry name" value="RNase_H_like"/>
    <property type="match status" value="1"/>
</dbReference>
<dbReference type="AlphaFoldDB" id="A0A3P6BRN9"/>
<organism evidence="2">
    <name type="scientific">Brassica oleracea</name>
    <name type="common">Wild cabbage</name>
    <dbReference type="NCBI Taxonomy" id="3712"/>
    <lineage>
        <taxon>Eukaryota</taxon>
        <taxon>Viridiplantae</taxon>
        <taxon>Streptophyta</taxon>
        <taxon>Embryophyta</taxon>
        <taxon>Tracheophyta</taxon>
        <taxon>Spermatophyta</taxon>
        <taxon>Magnoliopsida</taxon>
        <taxon>eudicotyledons</taxon>
        <taxon>Gunneridae</taxon>
        <taxon>Pentapetalae</taxon>
        <taxon>rosids</taxon>
        <taxon>malvids</taxon>
        <taxon>Brassicales</taxon>
        <taxon>Brassicaceae</taxon>
        <taxon>Brassiceae</taxon>
        <taxon>Brassica</taxon>
    </lineage>
</organism>
<dbReference type="Gene3D" id="3.30.420.10">
    <property type="entry name" value="Ribonuclease H-like superfamily/Ribonuclease H"/>
    <property type="match status" value="1"/>
</dbReference>
<gene>
    <name evidence="2" type="ORF">BOLC3T20811H</name>
</gene>
<sequence>MAVSAGFKDVVCFSDSRKLIDILTGNKSVIELKGIIHDLGVLSESFSYLSYRYVSRNRNERADKLAKHSLFRLSNNLMEIENSVF</sequence>
<evidence type="ECO:0000259" key="1">
    <source>
        <dbReference type="Pfam" id="PF13456"/>
    </source>
</evidence>
<evidence type="ECO:0000313" key="2">
    <source>
        <dbReference type="EMBL" id="VDC99980.1"/>
    </source>
</evidence>
<dbReference type="InterPro" id="IPR036397">
    <property type="entry name" value="RNaseH_sf"/>
</dbReference>
<name>A0A3P6BRN9_BRAOL</name>
<accession>A0A3P6BRN9</accession>
<dbReference type="InterPro" id="IPR012337">
    <property type="entry name" value="RNaseH-like_sf"/>
</dbReference>
<proteinExistence type="predicted"/>
<dbReference type="GO" id="GO:0003676">
    <property type="term" value="F:nucleic acid binding"/>
    <property type="evidence" value="ECO:0007669"/>
    <property type="project" value="InterPro"/>
</dbReference>
<dbReference type="SUPFAM" id="SSF53098">
    <property type="entry name" value="Ribonuclease H-like"/>
    <property type="match status" value="1"/>
</dbReference>
<dbReference type="InterPro" id="IPR002156">
    <property type="entry name" value="RNaseH_domain"/>
</dbReference>
<dbReference type="EMBL" id="LR031872">
    <property type="protein sequence ID" value="VDC99980.1"/>
    <property type="molecule type" value="Genomic_DNA"/>
</dbReference>
<feature type="domain" description="RNase H type-1" evidence="1">
    <location>
        <begin position="2"/>
        <end position="68"/>
    </location>
</feature>